<dbReference type="AlphaFoldDB" id="A0A2P2MF73"/>
<reference evidence="2" key="1">
    <citation type="submission" date="2018-02" db="EMBL/GenBank/DDBJ databases">
        <title>Rhizophora mucronata_Transcriptome.</title>
        <authorList>
            <person name="Meera S.P."/>
            <person name="Sreeshan A."/>
            <person name="Augustine A."/>
        </authorList>
    </citation>
    <scope>NUCLEOTIDE SEQUENCE</scope>
    <source>
        <tissue evidence="2">Leaf</tissue>
    </source>
</reference>
<dbReference type="EMBL" id="GGEC01048421">
    <property type="protein sequence ID" value="MBX28905.1"/>
    <property type="molecule type" value="Transcribed_RNA"/>
</dbReference>
<protein>
    <submittedName>
        <fullName evidence="2">Uncharacterized protein LOC105647182 isoform X2</fullName>
    </submittedName>
</protein>
<sequence>MSSGLSLPDTKASFICMGQVYGIFCLCNLYQTLWINGRFHFSAIHLSFLMHLLVN</sequence>
<evidence type="ECO:0000256" key="1">
    <source>
        <dbReference type="SAM" id="Phobius"/>
    </source>
</evidence>
<name>A0A2P2MF73_RHIMU</name>
<keyword evidence="1" id="KW-0812">Transmembrane</keyword>
<keyword evidence="1" id="KW-0472">Membrane</keyword>
<accession>A0A2P2MF73</accession>
<proteinExistence type="predicted"/>
<evidence type="ECO:0000313" key="2">
    <source>
        <dbReference type="EMBL" id="MBX28905.1"/>
    </source>
</evidence>
<feature type="transmembrane region" description="Helical" evidence="1">
    <location>
        <begin position="12"/>
        <end position="31"/>
    </location>
</feature>
<organism evidence="2">
    <name type="scientific">Rhizophora mucronata</name>
    <name type="common">Asiatic mangrove</name>
    <dbReference type="NCBI Taxonomy" id="61149"/>
    <lineage>
        <taxon>Eukaryota</taxon>
        <taxon>Viridiplantae</taxon>
        <taxon>Streptophyta</taxon>
        <taxon>Embryophyta</taxon>
        <taxon>Tracheophyta</taxon>
        <taxon>Spermatophyta</taxon>
        <taxon>Magnoliopsida</taxon>
        <taxon>eudicotyledons</taxon>
        <taxon>Gunneridae</taxon>
        <taxon>Pentapetalae</taxon>
        <taxon>rosids</taxon>
        <taxon>fabids</taxon>
        <taxon>Malpighiales</taxon>
        <taxon>Rhizophoraceae</taxon>
        <taxon>Rhizophora</taxon>
    </lineage>
</organism>
<keyword evidence="1" id="KW-1133">Transmembrane helix</keyword>